<dbReference type="EMBL" id="JAHLQL010000001">
    <property type="protein sequence ID" value="MBU5590156.1"/>
    <property type="molecule type" value="Genomic_DNA"/>
</dbReference>
<gene>
    <name evidence="2" type="ORF">KQI89_00090</name>
</gene>
<name>A0ABS6EVR0_9CLOT</name>
<keyword evidence="3" id="KW-1185">Reference proteome</keyword>
<evidence type="ECO:0000313" key="3">
    <source>
        <dbReference type="Proteomes" id="UP000736583"/>
    </source>
</evidence>
<evidence type="ECO:0000313" key="2">
    <source>
        <dbReference type="EMBL" id="MBU5590156.1"/>
    </source>
</evidence>
<dbReference type="InterPro" id="IPR052200">
    <property type="entry name" value="Protoporphyrinogen_IX_DH"/>
</dbReference>
<dbReference type="PANTHER" id="PTHR38030">
    <property type="entry name" value="PROTOPORPHYRINOGEN IX DEHYDROGENASE [MENAQUINONE]"/>
    <property type="match status" value="1"/>
</dbReference>
<dbReference type="InterPro" id="IPR026816">
    <property type="entry name" value="Flavodoxin_dom"/>
</dbReference>
<protein>
    <submittedName>
        <fullName evidence="2">Flavodoxin domain-containing protein</fullName>
    </submittedName>
</protein>
<dbReference type="PANTHER" id="PTHR38030:SF2">
    <property type="entry name" value="PROTOPORPHYRINOGEN IX DEHYDROGENASE [QUINONE]"/>
    <property type="match status" value="1"/>
</dbReference>
<dbReference type="RefSeq" id="WP_216455419.1">
    <property type="nucleotide sequence ID" value="NZ_JAHLQL010000001.1"/>
</dbReference>
<sequence>MNDKKVVVIYKSNTGFTQKYSEWISEALGCTAISLSETNSLNLNQYDIIIFGGGMHAGKINGIKFIKDNLSAFKDKQIVIFATGGTAPIPEEVEKFRKNNVPENENLPFFYFQSGMNYEKMKGADKMLMGILKIMLKMSKNKSDVERGTEEAIKNSYDYSSRQQIDPLLKYVKSL</sequence>
<organism evidence="2 3">
    <name type="scientific">Clostridium simiarum</name>
    <dbReference type="NCBI Taxonomy" id="2841506"/>
    <lineage>
        <taxon>Bacteria</taxon>
        <taxon>Bacillati</taxon>
        <taxon>Bacillota</taxon>
        <taxon>Clostridia</taxon>
        <taxon>Eubacteriales</taxon>
        <taxon>Clostridiaceae</taxon>
        <taxon>Clostridium</taxon>
    </lineage>
</organism>
<feature type="domain" description="Flavodoxin" evidence="1">
    <location>
        <begin position="7"/>
        <end position="140"/>
    </location>
</feature>
<proteinExistence type="predicted"/>
<dbReference type="Proteomes" id="UP000736583">
    <property type="component" value="Unassembled WGS sequence"/>
</dbReference>
<accession>A0ABS6EVR0</accession>
<reference evidence="2 3" key="1">
    <citation type="submission" date="2021-06" db="EMBL/GenBank/DDBJ databases">
        <authorList>
            <person name="Sun Q."/>
            <person name="Li D."/>
        </authorList>
    </citation>
    <scope>NUCLEOTIDE SEQUENCE [LARGE SCALE GENOMIC DNA]</scope>
    <source>
        <strain evidence="2 3">MSJ-4</strain>
    </source>
</reference>
<evidence type="ECO:0000259" key="1">
    <source>
        <dbReference type="Pfam" id="PF12724"/>
    </source>
</evidence>
<comment type="caution">
    <text evidence="2">The sequence shown here is derived from an EMBL/GenBank/DDBJ whole genome shotgun (WGS) entry which is preliminary data.</text>
</comment>
<dbReference type="Pfam" id="PF12724">
    <property type="entry name" value="Flavodoxin_5"/>
    <property type="match status" value="1"/>
</dbReference>